<keyword evidence="1" id="KW-0472">Membrane</keyword>
<evidence type="ECO:0000313" key="3">
    <source>
        <dbReference type="Proteomes" id="UP000192582"/>
    </source>
</evidence>
<dbReference type="STRING" id="695939.SAMN00790413_02233"/>
<dbReference type="InterPro" id="IPR010390">
    <property type="entry name" value="ABC-2_transporter-like"/>
</dbReference>
<feature type="transmembrane region" description="Helical" evidence="1">
    <location>
        <begin position="94"/>
        <end position="114"/>
    </location>
</feature>
<dbReference type="AlphaFoldDB" id="A0A1W1VLH5"/>
<dbReference type="PANTHER" id="PTHR36832">
    <property type="entry name" value="SLR1174 PROTEIN-RELATED"/>
    <property type="match status" value="1"/>
</dbReference>
<feature type="transmembrane region" description="Helical" evidence="1">
    <location>
        <begin position="210"/>
        <end position="232"/>
    </location>
</feature>
<organism evidence="2 3">
    <name type="scientific">Deinococcus hopiensis KR-140</name>
    <dbReference type="NCBI Taxonomy" id="695939"/>
    <lineage>
        <taxon>Bacteria</taxon>
        <taxon>Thermotogati</taxon>
        <taxon>Deinococcota</taxon>
        <taxon>Deinococci</taxon>
        <taxon>Deinococcales</taxon>
        <taxon>Deinococcaceae</taxon>
        <taxon>Deinococcus</taxon>
    </lineage>
</organism>
<dbReference type="EMBL" id="FWWU01000009">
    <property type="protein sequence ID" value="SMB94070.1"/>
    <property type="molecule type" value="Genomic_DNA"/>
</dbReference>
<protein>
    <submittedName>
        <fullName evidence="2">ABC-2 type transport system permease protein</fullName>
    </submittedName>
</protein>
<keyword evidence="1" id="KW-1133">Transmembrane helix</keyword>
<evidence type="ECO:0000256" key="1">
    <source>
        <dbReference type="SAM" id="Phobius"/>
    </source>
</evidence>
<keyword evidence="3" id="KW-1185">Reference proteome</keyword>
<accession>A0A1W1VLH5</accession>
<dbReference type="PANTHER" id="PTHR36832:SF2">
    <property type="entry name" value="INTEGRAL MEMBRANE PROTEIN"/>
    <property type="match status" value="1"/>
</dbReference>
<name>A0A1W1VLH5_9DEIO</name>
<dbReference type="Pfam" id="PF06182">
    <property type="entry name" value="ABC2_membrane_6"/>
    <property type="match status" value="1"/>
</dbReference>
<evidence type="ECO:0000313" key="2">
    <source>
        <dbReference type="EMBL" id="SMB94070.1"/>
    </source>
</evidence>
<keyword evidence="1" id="KW-0812">Transmembrane</keyword>
<sequence>MRPLPSASYPPLSGSATGKGVFLSAASLKADGRPSGLRMYASAARLGFRRQFAYPAATFWGLVTNLFFGALRVAILLALFGTRPQVAGYTPEDAIAYTGLTQALLSAFSLFGWYDLMRTVHRGEVTTELLRPASFLGMWLAQDAGRAAGQFLLRGVSMLTLYALMWGLKLPEGLVGWACTALSLLLAWACGFAFRFLVNCAALWSPDAVGIGRFAWALMGFSCGFLMPLAFFPVEFQSLLAWTPFPAMMNSTVEIWLGVARGGSALRVLALQAVWTAALLLLARLALSRGLRRLEVGGG</sequence>
<gene>
    <name evidence="2" type="ORF">SAMN00790413_02233</name>
</gene>
<reference evidence="2 3" key="1">
    <citation type="submission" date="2017-04" db="EMBL/GenBank/DDBJ databases">
        <authorList>
            <person name="Afonso C.L."/>
            <person name="Miller P.J."/>
            <person name="Scott M.A."/>
            <person name="Spackman E."/>
            <person name="Goraichik I."/>
            <person name="Dimitrov K.M."/>
            <person name="Suarez D.L."/>
            <person name="Swayne D.E."/>
        </authorList>
    </citation>
    <scope>NUCLEOTIDE SEQUENCE [LARGE SCALE GENOMIC DNA]</scope>
    <source>
        <strain evidence="2 3">KR-140</strain>
    </source>
</reference>
<feature type="transmembrane region" description="Helical" evidence="1">
    <location>
        <begin position="151"/>
        <end position="168"/>
    </location>
</feature>
<proteinExistence type="predicted"/>
<feature type="transmembrane region" description="Helical" evidence="1">
    <location>
        <begin position="174"/>
        <end position="198"/>
    </location>
</feature>
<dbReference type="Proteomes" id="UP000192582">
    <property type="component" value="Unassembled WGS sequence"/>
</dbReference>
<feature type="transmembrane region" description="Helical" evidence="1">
    <location>
        <begin position="265"/>
        <end position="287"/>
    </location>
</feature>
<feature type="transmembrane region" description="Helical" evidence="1">
    <location>
        <begin position="59"/>
        <end position="82"/>
    </location>
</feature>